<dbReference type="PANTHER" id="PTHR43004:SF19">
    <property type="entry name" value="BINDING MONOOXYGENASE, PUTATIVE (JCVI)-RELATED"/>
    <property type="match status" value="1"/>
</dbReference>
<dbReference type="SUPFAM" id="SSF51905">
    <property type="entry name" value="FAD/NAD(P)-binding domain"/>
    <property type="match status" value="1"/>
</dbReference>
<dbReference type="PRINTS" id="PR00420">
    <property type="entry name" value="RNGMNOXGNASE"/>
</dbReference>
<evidence type="ECO:0000256" key="2">
    <source>
        <dbReference type="ARBA" id="ARBA00022630"/>
    </source>
</evidence>
<name>A0ABN2R0A3_9PSEU</name>
<keyword evidence="2" id="KW-0285">Flavoprotein</keyword>
<dbReference type="PANTHER" id="PTHR43004">
    <property type="entry name" value="TRK SYSTEM POTASSIUM UPTAKE PROTEIN"/>
    <property type="match status" value="1"/>
</dbReference>
<comment type="caution">
    <text evidence="5">The sequence shown here is derived from an EMBL/GenBank/DDBJ whole genome shotgun (WGS) entry which is preliminary data.</text>
</comment>
<keyword evidence="3" id="KW-0274">FAD</keyword>
<evidence type="ECO:0000313" key="6">
    <source>
        <dbReference type="Proteomes" id="UP001501116"/>
    </source>
</evidence>
<sequence>MVFDVVVAGAGPVGLVLAAELRLGGVSVLVLERDPDRVNPLKQGSMGARGLNLPSVFAFHRRGLLPAVRSAALMWAGDEPPPAAGGGAGESEEDEFLGGGFIGHFSGIPIRIDRVDWADPDLASNGLGGGVIAQQDLLDILLARARELGVEIRFDVSVTGFAEEGGEVRVEAGGSQVSARWLVGCDGGRSTVRRLAGFDFPGTAPEMVGRAAIVDLDDPAQLSTGDWVESERGSYVVGGWQEGPSPRVHTVEYGGGEVDRSAPVTVEEMQASLRRVSGTDVAITKMHLGTRYTDNTRQASTYRKGRVLIAGDAAHVHSPAGAQGLNLGLGDAMNLGWKLAAVARKLAPESLVDTYTAERHPIGAGVQLWSSAQSALGRRDERTAALRSVVEDLLDTTAGATYVVKRIFGVGQRYAPPGDLPFVGALAPDLDLTDGSKLSDHGRSGEALVLGPVPVSEGWEGRVVSLVSRDHPEVGALVRPDGYVAWASASPSPGELDAALTRWLGRP</sequence>
<evidence type="ECO:0000313" key="5">
    <source>
        <dbReference type="EMBL" id="GAA1961290.1"/>
    </source>
</evidence>
<dbReference type="Gene3D" id="3.50.50.60">
    <property type="entry name" value="FAD/NAD(P)-binding domain"/>
    <property type="match status" value="1"/>
</dbReference>
<evidence type="ECO:0000256" key="1">
    <source>
        <dbReference type="ARBA" id="ARBA00001974"/>
    </source>
</evidence>
<accession>A0ABN2R0A3</accession>
<gene>
    <name evidence="5" type="ORF">GCM10009754_35220</name>
</gene>
<dbReference type="Pfam" id="PF21274">
    <property type="entry name" value="Rng_hyd_C"/>
    <property type="match status" value="1"/>
</dbReference>
<dbReference type="RefSeq" id="WP_344419300.1">
    <property type="nucleotide sequence ID" value="NZ_BAAANN010000013.1"/>
</dbReference>
<evidence type="ECO:0000256" key="3">
    <source>
        <dbReference type="ARBA" id="ARBA00022827"/>
    </source>
</evidence>
<dbReference type="InterPro" id="IPR002938">
    <property type="entry name" value="FAD-bd"/>
</dbReference>
<proteinExistence type="predicted"/>
<dbReference type="EMBL" id="BAAANN010000013">
    <property type="protein sequence ID" value="GAA1961290.1"/>
    <property type="molecule type" value="Genomic_DNA"/>
</dbReference>
<dbReference type="InterPro" id="IPR036188">
    <property type="entry name" value="FAD/NAD-bd_sf"/>
</dbReference>
<dbReference type="InterPro" id="IPR050641">
    <property type="entry name" value="RIFMO-like"/>
</dbReference>
<evidence type="ECO:0000259" key="4">
    <source>
        <dbReference type="Pfam" id="PF01494"/>
    </source>
</evidence>
<keyword evidence="6" id="KW-1185">Reference proteome</keyword>
<feature type="domain" description="FAD-binding" evidence="4">
    <location>
        <begin position="4"/>
        <end position="366"/>
    </location>
</feature>
<dbReference type="Gene3D" id="3.40.30.120">
    <property type="match status" value="1"/>
</dbReference>
<keyword evidence="5" id="KW-0503">Monooxygenase</keyword>
<organism evidence="5 6">
    <name type="scientific">Amycolatopsis minnesotensis</name>
    <dbReference type="NCBI Taxonomy" id="337894"/>
    <lineage>
        <taxon>Bacteria</taxon>
        <taxon>Bacillati</taxon>
        <taxon>Actinomycetota</taxon>
        <taxon>Actinomycetes</taxon>
        <taxon>Pseudonocardiales</taxon>
        <taxon>Pseudonocardiaceae</taxon>
        <taxon>Amycolatopsis</taxon>
    </lineage>
</organism>
<reference evidence="5 6" key="1">
    <citation type="journal article" date="2019" name="Int. J. Syst. Evol. Microbiol.">
        <title>The Global Catalogue of Microorganisms (GCM) 10K type strain sequencing project: providing services to taxonomists for standard genome sequencing and annotation.</title>
        <authorList>
            <consortium name="The Broad Institute Genomics Platform"/>
            <consortium name="The Broad Institute Genome Sequencing Center for Infectious Disease"/>
            <person name="Wu L."/>
            <person name="Ma J."/>
        </authorList>
    </citation>
    <scope>NUCLEOTIDE SEQUENCE [LARGE SCALE GENOMIC DNA]</scope>
    <source>
        <strain evidence="5 6">JCM 14545</strain>
    </source>
</reference>
<dbReference type="Pfam" id="PF01494">
    <property type="entry name" value="FAD_binding_3"/>
    <property type="match status" value="1"/>
</dbReference>
<dbReference type="Proteomes" id="UP001501116">
    <property type="component" value="Unassembled WGS sequence"/>
</dbReference>
<dbReference type="GO" id="GO:0004497">
    <property type="term" value="F:monooxygenase activity"/>
    <property type="evidence" value="ECO:0007669"/>
    <property type="project" value="UniProtKB-KW"/>
</dbReference>
<comment type="cofactor">
    <cofactor evidence="1">
        <name>FAD</name>
        <dbReference type="ChEBI" id="CHEBI:57692"/>
    </cofactor>
</comment>
<protein>
    <submittedName>
        <fullName evidence="5">FAD-dependent monooxygenase</fullName>
    </submittedName>
</protein>
<dbReference type="Gene3D" id="3.30.70.2450">
    <property type="match status" value="1"/>
</dbReference>
<keyword evidence="5" id="KW-0560">Oxidoreductase</keyword>